<dbReference type="CDD" id="cd02603">
    <property type="entry name" value="HAD_sEH-N_like"/>
    <property type="match status" value="1"/>
</dbReference>
<dbReference type="SUPFAM" id="SSF56784">
    <property type="entry name" value="HAD-like"/>
    <property type="match status" value="1"/>
</dbReference>
<dbReference type="SFLD" id="SFLDG01129">
    <property type="entry name" value="C1.5:_HAD__Beta-PGM__Phosphata"/>
    <property type="match status" value="1"/>
</dbReference>
<keyword evidence="1" id="KW-0378">Hydrolase</keyword>
<dbReference type="PANTHER" id="PTHR43611">
    <property type="entry name" value="ALPHA-D-GLUCOSE 1-PHOSPHATE PHOSPHATASE"/>
    <property type="match status" value="1"/>
</dbReference>
<evidence type="ECO:0000313" key="2">
    <source>
        <dbReference type="Proteomes" id="UP001595699"/>
    </source>
</evidence>
<reference evidence="2" key="1">
    <citation type="journal article" date="2019" name="Int. J. Syst. Evol. Microbiol.">
        <title>The Global Catalogue of Microorganisms (GCM) 10K type strain sequencing project: providing services to taxonomists for standard genome sequencing and annotation.</title>
        <authorList>
            <consortium name="The Broad Institute Genomics Platform"/>
            <consortium name="The Broad Institute Genome Sequencing Center for Infectious Disease"/>
            <person name="Wu L."/>
            <person name="Ma J."/>
        </authorList>
    </citation>
    <scope>NUCLEOTIDE SEQUENCE [LARGE SCALE GENOMIC DNA]</scope>
    <source>
        <strain evidence="2">CGMCC 4.7241</strain>
    </source>
</reference>
<organism evidence="1 2">
    <name type="scientific">Tenggerimyces flavus</name>
    <dbReference type="NCBI Taxonomy" id="1708749"/>
    <lineage>
        <taxon>Bacteria</taxon>
        <taxon>Bacillati</taxon>
        <taxon>Actinomycetota</taxon>
        <taxon>Actinomycetes</taxon>
        <taxon>Propionibacteriales</taxon>
        <taxon>Nocardioidaceae</taxon>
        <taxon>Tenggerimyces</taxon>
    </lineage>
</organism>
<comment type="caution">
    <text evidence="1">The sequence shown here is derived from an EMBL/GenBank/DDBJ whole genome shotgun (WGS) entry which is preliminary data.</text>
</comment>
<protein>
    <submittedName>
        <fullName evidence="1">HAD family hydrolase</fullName>
    </submittedName>
</protein>
<dbReference type="SFLD" id="SFLDS00003">
    <property type="entry name" value="Haloacid_Dehalogenase"/>
    <property type="match status" value="1"/>
</dbReference>
<dbReference type="InterPro" id="IPR006439">
    <property type="entry name" value="HAD-SF_hydro_IA"/>
</dbReference>
<evidence type="ECO:0000313" key="1">
    <source>
        <dbReference type="EMBL" id="MFC3763140.1"/>
    </source>
</evidence>
<dbReference type="Proteomes" id="UP001595699">
    <property type="component" value="Unassembled WGS sequence"/>
</dbReference>
<dbReference type="NCBIfam" id="TIGR01509">
    <property type="entry name" value="HAD-SF-IA-v3"/>
    <property type="match status" value="1"/>
</dbReference>
<dbReference type="Gene3D" id="3.40.50.1000">
    <property type="entry name" value="HAD superfamily/HAD-like"/>
    <property type="match status" value="1"/>
</dbReference>
<dbReference type="InterPro" id="IPR023198">
    <property type="entry name" value="PGP-like_dom2"/>
</dbReference>
<dbReference type="Pfam" id="PF00702">
    <property type="entry name" value="Hydrolase"/>
    <property type="match status" value="1"/>
</dbReference>
<proteinExistence type="predicted"/>
<dbReference type="EMBL" id="JBHRZH010000017">
    <property type="protein sequence ID" value="MFC3763140.1"/>
    <property type="molecule type" value="Genomic_DNA"/>
</dbReference>
<dbReference type="PRINTS" id="PR00413">
    <property type="entry name" value="HADHALOGNASE"/>
</dbReference>
<dbReference type="PANTHER" id="PTHR43611:SF3">
    <property type="entry name" value="FLAVIN MONONUCLEOTIDE HYDROLASE 1, CHLOROPLATIC"/>
    <property type="match status" value="1"/>
</dbReference>
<dbReference type="InterPro" id="IPR036412">
    <property type="entry name" value="HAD-like_sf"/>
</dbReference>
<accession>A0ABV7YHI2</accession>
<sequence length="205" mass="22941">MTTPIKAVVFDVGGVLLDWSPYYLYRSLLPDDAAIEAFLAEVTTHEWNYQQDAGRPWPEAIAELIAQHPQHEALIRAYDERWAEMVSGTIEDTVAIFRELKAKGLPVYGLTNFSEAKWLISVAEWPILQEFDGVVVSGVERLVKPAPEIYELLLDRFGLEASSTFYIDDVMHNVEGARAVGMESEQFVGAATLREQLVARGVLGK</sequence>
<dbReference type="RefSeq" id="WP_205119779.1">
    <property type="nucleotide sequence ID" value="NZ_JAFBCM010000001.1"/>
</dbReference>
<name>A0ABV7YHI2_9ACTN</name>
<keyword evidence="2" id="KW-1185">Reference proteome</keyword>
<gene>
    <name evidence="1" type="ORF">ACFOUW_20025</name>
</gene>
<dbReference type="GO" id="GO:0016787">
    <property type="term" value="F:hydrolase activity"/>
    <property type="evidence" value="ECO:0007669"/>
    <property type="project" value="UniProtKB-KW"/>
</dbReference>
<dbReference type="InterPro" id="IPR023214">
    <property type="entry name" value="HAD_sf"/>
</dbReference>
<dbReference type="Gene3D" id="1.10.150.240">
    <property type="entry name" value="Putative phosphatase, domain 2"/>
    <property type="match status" value="1"/>
</dbReference>